<evidence type="ECO:0000256" key="15">
    <source>
        <dbReference type="SAM" id="Coils"/>
    </source>
</evidence>
<dbReference type="InterPro" id="IPR018934">
    <property type="entry name" value="RIO_dom"/>
</dbReference>
<dbReference type="GO" id="GO:0004674">
    <property type="term" value="F:protein serine/threonine kinase activity"/>
    <property type="evidence" value="ECO:0007669"/>
    <property type="project" value="UniProtKB-KW"/>
</dbReference>
<comment type="catalytic activity">
    <reaction evidence="11">
        <text>L-threonyl-[protein] + ATP = O-phospho-L-threonyl-[protein] + ADP + H(+)</text>
        <dbReference type="Rhea" id="RHEA:46608"/>
        <dbReference type="Rhea" id="RHEA-COMP:11060"/>
        <dbReference type="Rhea" id="RHEA-COMP:11605"/>
        <dbReference type="ChEBI" id="CHEBI:15378"/>
        <dbReference type="ChEBI" id="CHEBI:30013"/>
        <dbReference type="ChEBI" id="CHEBI:30616"/>
        <dbReference type="ChEBI" id="CHEBI:61977"/>
        <dbReference type="ChEBI" id="CHEBI:456216"/>
        <dbReference type="EC" id="2.7.11.1"/>
    </reaction>
</comment>
<protein>
    <recommendedName>
        <fullName evidence="13">Serine/threonine-protein kinase RIO2</fullName>
        <ecNumber evidence="3">2.7.11.1</ecNumber>
    </recommendedName>
    <alternativeName>
        <fullName evidence="14">Serine/threonine-protein kinase rio2</fullName>
    </alternativeName>
</protein>
<dbReference type="InterPro" id="IPR011009">
    <property type="entry name" value="Kinase-like_dom_sf"/>
</dbReference>
<dbReference type="Pfam" id="PF01163">
    <property type="entry name" value="RIO1"/>
    <property type="match status" value="1"/>
</dbReference>
<evidence type="ECO:0000313" key="18">
    <source>
        <dbReference type="EMBL" id="ODV62646.1"/>
    </source>
</evidence>
<dbReference type="InterPro" id="IPR036388">
    <property type="entry name" value="WH-like_DNA-bd_sf"/>
</dbReference>
<dbReference type="InParanoid" id="A0A1D2VM03"/>
<sequence>MKLSPDYMRYLSSDDFRTLTAVELGSRNHEIVPTNLIYQISKVSSSLCNRCISNLAKLKLIGKVRNAKYDGYRLTFSGYDFLALKSMVNRENIYSLGTIIGVGKESDIYSISDKTGQQKILKVVRLGRTSFRTVKKNRDYLKNRKTTNWMYLSRLAAEKEYEFLKILYDSKFNVPIPYDYSRHCILMEWVNGFQMKQLKEHFNYKKLYSDLMKFIVKLANYGLIHCDFNEFNIMIRNEEDLGKFNEDFVVIDFPQSISIDHVNHEYYFNRDVECIKRFFKRKFNYEPYLNDKYNEEEEENDDDDDDNDNNDDNNKNKKKKQKNNCVFLDTDGYGDGFKYSYPVFKRDVKRIGNLDVQVMAKKSTYSKNNYSTEKELEEAVNQMRNHEIENYNEESDINDEDGYELEGEFEDAEIDYYENYDEDELDSEDELDRINKENKQLEEENEEIIKKLIEGVEDLKMDKFGNYILNKKDN</sequence>
<accession>A0A1D2VM03</accession>
<keyword evidence="8 18" id="KW-0418">Kinase</keyword>
<keyword evidence="15" id="KW-0175">Coiled coil</keyword>
<feature type="domain" description="RIO kinase" evidence="17">
    <location>
        <begin position="65"/>
        <end position="298"/>
    </location>
</feature>
<keyword evidence="9" id="KW-0067">ATP-binding</keyword>
<evidence type="ECO:0000313" key="19">
    <source>
        <dbReference type="Proteomes" id="UP000095038"/>
    </source>
</evidence>
<keyword evidence="10" id="KW-0460">Magnesium</keyword>
<dbReference type="GO" id="GO:0000462">
    <property type="term" value="P:maturation of SSU-rRNA from tricistronic rRNA transcript (SSU-rRNA, 5.8S rRNA, LSU-rRNA)"/>
    <property type="evidence" value="ECO:0007669"/>
    <property type="project" value="EnsemblFungi"/>
</dbReference>
<feature type="region of interest" description="Disordered" evidence="16">
    <location>
        <begin position="292"/>
        <end position="318"/>
    </location>
</feature>
<dbReference type="InterPro" id="IPR015285">
    <property type="entry name" value="RIO2_wHTH_N"/>
</dbReference>
<dbReference type="InterPro" id="IPR036390">
    <property type="entry name" value="WH_DNA-bd_sf"/>
</dbReference>
<dbReference type="GO" id="GO:0005634">
    <property type="term" value="C:nucleus"/>
    <property type="evidence" value="ECO:0007669"/>
    <property type="project" value="EnsemblFungi"/>
</dbReference>
<evidence type="ECO:0000256" key="1">
    <source>
        <dbReference type="ARBA" id="ARBA00001946"/>
    </source>
</evidence>
<dbReference type="CDD" id="cd05144">
    <property type="entry name" value="RIO2_C"/>
    <property type="match status" value="1"/>
</dbReference>
<dbReference type="GO" id="GO:0046830">
    <property type="term" value="P:positive regulation of RNA import into nucleus"/>
    <property type="evidence" value="ECO:0007669"/>
    <property type="project" value="EnsemblFungi"/>
</dbReference>
<dbReference type="GO" id="GO:0046872">
    <property type="term" value="F:metal ion binding"/>
    <property type="evidence" value="ECO:0007669"/>
    <property type="project" value="UniProtKB-KW"/>
</dbReference>
<gene>
    <name evidence="18" type="ORF">ASCRUDRAFT_32080</name>
</gene>
<proteinExistence type="inferred from homology"/>
<evidence type="ECO:0000256" key="9">
    <source>
        <dbReference type="ARBA" id="ARBA00022840"/>
    </source>
</evidence>
<dbReference type="OrthoDB" id="10258631at2759"/>
<dbReference type="RefSeq" id="XP_020048953.1">
    <property type="nucleotide sequence ID" value="XM_020190327.1"/>
</dbReference>
<dbReference type="Gene3D" id="1.10.10.10">
    <property type="entry name" value="Winged helix-like DNA-binding domain superfamily/Winged helix DNA-binding domain"/>
    <property type="match status" value="1"/>
</dbReference>
<dbReference type="EC" id="2.7.11.1" evidence="3"/>
<keyword evidence="6" id="KW-0479">Metal-binding</keyword>
<dbReference type="GO" id="GO:0030688">
    <property type="term" value="C:preribosome, small subunit precursor"/>
    <property type="evidence" value="ECO:0007669"/>
    <property type="project" value="TreeGrafter"/>
</dbReference>
<evidence type="ECO:0000256" key="8">
    <source>
        <dbReference type="ARBA" id="ARBA00022777"/>
    </source>
</evidence>
<dbReference type="PANTHER" id="PTHR45852">
    <property type="entry name" value="SER/THR-PROTEIN KINASE RIO2"/>
    <property type="match status" value="1"/>
</dbReference>
<evidence type="ECO:0000256" key="14">
    <source>
        <dbReference type="ARBA" id="ARBA00068837"/>
    </source>
</evidence>
<evidence type="ECO:0000256" key="12">
    <source>
        <dbReference type="ARBA" id="ARBA00048679"/>
    </source>
</evidence>
<dbReference type="GO" id="GO:0005524">
    <property type="term" value="F:ATP binding"/>
    <property type="evidence" value="ECO:0007669"/>
    <property type="project" value="UniProtKB-KW"/>
</dbReference>
<dbReference type="PANTHER" id="PTHR45852:SF1">
    <property type="entry name" value="SERINE_THREONINE-PROTEIN KINASE RIO2"/>
    <property type="match status" value="1"/>
</dbReference>
<dbReference type="GeneID" id="30963963"/>
<evidence type="ECO:0000256" key="16">
    <source>
        <dbReference type="SAM" id="MobiDB-lite"/>
    </source>
</evidence>
<dbReference type="Gene3D" id="3.30.200.20">
    <property type="entry name" value="Phosphorylase Kinase, domain 1"/>
    <property type="match status" value="1"/>
</dbReference>
<dbReference type="STRING" id="1344418.A0A1D2VM03"/>
<comment type="similarity">
    <text evidence="2">Belongs to the protein kinase superfamily. RIO-type Ser/Thr kinase family.</text>
</comment>
<keyword evidence="4" id="KW-0723">Serine/threonine-protein kinase</keyword>
<keyword evidence="7" id="KW-0547">Nucleotide-binding</keyword>
<name>A0A1D2VM03_9ASCO</name>
<feature type="compositionally biased region" description="Acidic residues" evidence="16">
    <location>
        <begin position="294"/>
        <end position="311"/>
    </location>
</feature>
<evidence type="ECO:0000256" key="6">
    <source>
        <dbReference type="ARBA" id="ARBA00022723"/>
    </source>
</evidence>
<keyword evidence="19" id="KW-1185">Reference proteome</keyword>
<keyword evidence="5" id="KW-0808">Transferase</keyword>
<dbReference type="InterPro" id="IPR000687">
    <property type="entry name" value="RIO_kinase"/>
</dbReference>
<dbReference type="FunFam" id="1.10.10.10:FF:000053">
    <property type="entry name" value="Serine/threonine-protein kinase RIO2"/>
    <property type="match status" value="1"/>
</dbReference>
<dbReference type="SUPFAM" id="SSF46785">
    <property type="entry name" value="Winged helix' DNA-binding domain"/>
    <property type="match status" value="1"/>
</dbReference>
<dbReference type="Gene3D" id="1.10.510.10">
    <property type="entry name" value="Transferase(Phosphotransferase) domain 1"/>
    <property type="match status" value="1"/>
</dbReference>
<organism evidence="18 19">
    <name type="scientific">Ascoidea rubescens DSM 1968</name>
    <dbReference type="NCBI Taxonomy" id="1344418"/>
    <lineage>
        <taxon>Eukaryota</taxon>
        <taxon>Fungi</taxon>
        <taxon>Dikarya</taxon>
        <taxon>Ascomycota</taxon>
        <taxon>Saccharomycotina</taxon>
        <taxon>Saccharomycetes</taxon>
        <taxon>Ascoideaceae</taxon>
        <taxon>Ascoidea</taxon>
    </lineage>
</organism>
<dbReference type="Pfam" id="PF09202">
    <property type="entry name" value="Rio2_N"/>
    <property type="match status" value="1"/>
</dbReference>
<dbReference type="FunFam" id="3.30.200.20:FF:000052">
    <property type="entry name" value="Serine/threonine-protein kinase RIO2"/>
    <property type="match status" value="1"/>
</dbReference>
<dbReference type="Proteomes" id="UP000095038">
    <property type="component" value="Unassembled WGS sequence"/>
</dbReference>
<dbReference type="InterPro" id="IPR030484">
    <property type="entry name" value="Rio2"/>
</dbReference>
<evidence type="ECO:0000256" key="2">
    <source>
        <dbReference type="ARBA" id="ARBA00009196"/>
    </source>
</evidence>
<feature type="coiled-coil region" evidence="15">
    <location>
        <begin position="369"/>
        <end position="458"/>
    </location>
</feature>
<dbReference type="SUPFAM" id="SSF56112">
    <property type="entry name" value="Protein kinase-like (PK-like)"/>
    <property type="match status" value="1"/>
</dbReference>
<evidence type="ECO:0000256" key="3">
    <source>
        <dbReference type="ARBA" id="ARBA00012513"/>
    </source>
</evidence>
<dbReference type="EMBL" id="KV454477">
    <property type="protein sequence ID" value="ODV62646.1"/>
    <property type="molecule type" value="Genomic_DNA"/>
</dbReference>
<reference evidence="19" key="1">
    <citation type="submission" date="2016-05" db="EMBL/GenBank/DDBJ databases">
        <title>Comparative genomics of biotechnologically important yeasts.</title>
        <authorList>
            <consortium name="DOE Joint Genome Institute"/>
            <person name="Riley R."/>
            <person name="Haridas S."/>
            <person name="Wolfe K.H."/>
            <person name="Lopes M.R."/>
            <person name="Hittinger C.T."/>
            <person name="Goker M."/>
            <person name="Salamov A."/>
            <person name="Wisecaver J."/>
            <person name="Long T.M."/>
            <person name="Aerts A.L."/>
            <person name="Barry K."/>
            <person name="Choi C."/>
            <person name="Clum A."/>
            <person name="Coughlan A.Y."/>
            <person name="Deshpande S."/>
            <person name="Douglass A.P."/>
            <person name="Hanson S.J."/>
            <person name="Klenk H.-P."/>
            <person name="Labutti K."/>
            <person name="Lapidus A."/>
            <person name="Lindquist E."/>
            <person name="Lipzen A."/>
            <person name="Meier-Kolthoff J.P."/>
            <person name="Ohm R.A."/>
            <person name="Otillar R.P."/>
            <person name="Pangilinan J."/>
            <person name="Peng Y."/>
            <person name="Rokas A."/>
            <person name="Rosa C.A."/>
            <person name="Scheuner C."/>
            <person name="Sibirny A.A."/>
            <person name="Slot J.C."/>
            <person name="Stielow J.B."/>
            <person name="Sun H."/>
            <person name="Kurtzman C.P."/>
            <person name="Blackwell M."/>
            <person name="Grigoriev I.V."/>
            <person name="Jeffries T.W."/>
        </authorList>
    </citation>
    <scope>NUCLEOTIDE SEQUENCE [LARGE SCALE GENOMIC DNA]</scope>
    <source>
        <strain evidence="19">DSM 1968</strain>
    </source>
</reference>
<comment type="cofactor">
    <cofactor evidence="1">
        <name>Mg(2+)</name>
        <dbReference type="ChEBI" id="CHEBI:18420"/>
    </cofactor>
</comment>
<dbReference type="SMART" id="SM00090">
    <property type="entry name" value="RIO"/>
    <property type="match status" value="1"/>
</dbReference>
<evidence type="ECO:0000256" key="5">
    <source>
        <dbReference type="ARBA" id="ARBA00022679"/>
    </source>
</evidence>
<evidence type="ECO:0000256" key="7">
    <source>
        <dbReference type="ARBA" id="ARBA00022741"/>
    </source>
</evidence>
<comment type="catalytic activity">
    <reaction evidence="12">
        <text>L-seryl-[protein] + ATP = O-phospho-L-seryl-[protein] + ADP + H(+)</text>
        <dbReference type="Rhea" id="RHEA:17989"/>
        <dbReference type="Rhea" id="RHEA-COMP:9863"/>
        <dbReference type="Rhea" id="RHEA-COMP:11604"/>
        <dbReference type="ChEBI" id="CHEBI:15378"/>
        <dbReference type="ChEBI" id="CHEBI:29999"/>
        <dbReference type="ChEBI" id="CHEBI:30616"/>
        <dbReference type="ChEBI" id="CHEBI:83421"/>
        <dbReference type="ChEBI" id="CHEBI:456216"/>
        <dbReference type="EC" id="2.7.11.1"/>
    </reaction>
</comment>
<dbReference type="GO" id="GO:0005829">
    <property type="term" value="C:cytosol"/>
    <property type="evidence" value="ECO:0007669"/>
    <property type="project" value="EnsemblFungi"/>
</dbReference>
<evidence type="ECO:0000256" key="13">
    <source>
        <dbReference type="ARBA" id="ARBA00068353"/>
    </source>
</evidence>
<dbReference type="FunCoup" id="A0A1D2VM03">
    <property type="interactions" value="1269"/>
</dbReference>
<evidence type="ECO:0000256" key="11">
    <source>
        <dbReference type="ARBA" id="ARBA00047899"/>
    </source>
</evidence>
<dbReference type="AlphaFoldDB" id="A0A1D2VM03"/>
<evidence type="ECO:0000259" key="17">
    <source>
        <dbReference type="SMART" id="SM00090"/>
    </source>
</evidence>
<evidence type="ECO:0000256" key="10">
    <source>
        <dbReference type="ARBA" id="ARBA00022842"/>
    </source>
</evidence>
<evidence type="ECO:0000256" key="4">
    <source>
        <dbReference type="ARBA" id="ARBA00022527"/>
    </source>
</evidence>